<sequence length="154" mass="17329">MMKYLAGQKNVNLNARDDLDGLSAIFWAIIHENTEMTMLLLQHNVETNISDKDGKMLLSYAAEHGLLGVLEILIKKNTLNINTPDNLTNMTPLMFAAKQGLIECVRLLLKEQYLDIDRRDRNGCTALHLATMEGHFEIVQLLLSHGADMAAEEH</sequence>
<evidence type="ECO:0000256" key="1">
    <source>
        <dbReference type="ARBA" id="ARBA00022737"/>
    </source>
</evidence>
<dbReference type="Pfam" id="PF13637">
    <property type="entry name" value="Ank_4"/>
    <property type="match status" value="1"/>
</dbReference>
<dbReference type="AlphaFoldDB" id="A0A436ZNM3"/>
<dbReference type="PRINTS" id="PR01415">
    <property type="entry name" value="ANKYRIN"/>
</dbReference>
<evidence type="ECO:0000256" key="2">
    <source>
        <dbReference type="ARBA" id="ARBA00023043"/>
    </source>
</evidence>
<dbReference type="GeneID" id="93590673"/>
<comment type="caution">
    <text evidence="4">The sequence shown here is derived from an EMBL/GenBank/DDBJ whole genome shotgun (WGS) entry which is preliminary data.</text>
</comment>
<evidence type="ECO:0000313" key="5">
    <source>
        <dbReference type="Proteomes" id="UP000283090"/>
    </source>
</evidence>
<dbReference type="InterPro" id="IPR036770">
    <property type="entry name" value="Ankyrin_rpt-contain_sf"/>
</dbReference>
<protein>
    <submittedName>
        <fullName evidence="4">Uncharacterized protein</fullName>
    </submittedName>
</protein>
<dbReference type="VEuPathDB" id="FungiDB:DFL_008362"/>
<keyword evidence="5" id="KW-1185">Reference proteome</keyword>
<accession>A0A436ZNM3</accession>
<feature type="repeat" description="ANK" evidence="3">
    <location>
        <begin position="122"/>
        <end position="154"/>
    </location>
</feature>
<dbReference type="Gene3D" id="1.25.40.20">
    <property type="entry name" value="Ankyrin repeat-containing domain"/>
    <property type="match status" value="2"/>
</dbReference>
<dbReference type="PROSITE" id="PS50088">
    <property type="entry name" value="ANK_REPEAT"/>
    <property type="match status" value="2"/>
</dbReference>
<name>A0A436ZNM3_ARTFL</name>
<dbReference type="SMART" id="SM00248">
    <property type="entry name" value="ANK"/>
    <property type="match status" value="4"/>
</dbReference>
<gene>
    <name evidence="4" type="ORF">DFL_008362</name>
</gene>
<dbReference type="PROSITE" id="PS50297">
    <property type="entry name" value="ANK_REP_REGION"/>
    <property type="match status" value="1"/>
</dbReference>
<dbReference type="Proteomes" id="UP000283090">
    <property type="component" value="Unassembled WGS sequence"/>
</dbReference>
<reference evidence="4 5" key="1">
    <citation type="submission" date="2019-01" db="EMBL/GenBank/DDBJ databases">
        <title>Intercellular communication is required for trap formation in the nematode-trapping fungus Duddingtonia flagrans.</title>
        <authorList>
            <person name="Youssar L."/>
            <person name="Wernet V."/>
            <person name="Hensel N."/>
            <person name="Hildebrandt H.-G."/>
            <person name="Fischer R."/>
        </authorList>
    </citation>
    <scope>NUCLEOTIDE SEQUENCE [LARGE SCALE GENOMIC DNA]</scope>
    <source>
        <strain evidence="4 5">CBS H-5679</strain>
    </source>
</reference>
<feature type="repeat" description="ANK" evidence="3">
    <location>
        <begin position="20"/>
        <end position="52"/>
    </location>
</feature>
<dbReference type="SUPFAM" id="SSF48403">
    <property type="entry name" value="Ankyrin repeat"/>
    <property type="match status" value="1"/>
</dbReference>
<dbReference type="OrthoDB" id="341259at2759"/>
<proteinExistence type="predicted"/>
<keyword evidence="1" id="KW-0677">Repeat</keyword>
<organism evidence="4 5">
    <name type="scientific">Arthrobotrys flagrans</name>
    <name type="common">Nematode-trapping fungus</name>
    <name type="synonym">Trichothecium flagrans</name>
    <dbReference type="NCBI Taxonomy" id="97331"/>
    <lineage>
        <taxon>Eukaryota</taxon>
        <taxon>Fungi</taxon>
        <taxon>Dikarya</taxon>
        <taxon>Ascomycota</taxon>
        <taxon>Pezizomycotina</taxon>
        <taxon>Orbiliomycetes</taxon>
        <taxon>Orbiliales</taxon>
        <taxon>Orbiliaceae</taxon>
        <taxon>Arthrobotrys</taxon>
    </lineage>
</organism>
<dbReference type="PANTHER" id="PTHR24198:SF165">
    <property type="entry name" value="ANKYRIN REPEAT-CONTAINING PROTEIN-RELATED"/>
    <property type="match status" value="1"/>
</dbReference>
<dbReference type="InterPro" id="IPR002110">
    <property type="entry name" value="Ankyrin_rpt"/>
</dbReference>
<dbReference type="PANTHER" id="PTHR24198">
    <property type="entry name" value="ANKYRIN REPEAT AND PROTEIN KINASE DOMAIN-CONTAINING PROTEIN"/>
    <property type="match status" value="1"/>
</dbReference>
<keyword evidence="2 3" id="KW-0040">ANK repeat</keyword>
<dbReference type="EMBL" id="SAEB01000012">
    <property type="protein sequence ID" value="RVD80465.1"/>
    <property type="molecule type" value="Genomic_DNA"/>
</dbReference>
<evidence type="ECO:0000256" key="3">
    <source>
        <dbReference type="PROSITE-ProRule" id="PRU00023"/>
    </source>
</evidence>
<dbReference type="STRING" id="97331.A0A436ZNM3"/>
<dbReference type="Pfam" id="PF12796">
    <property type="entry name" value="Ank_2"/>
    <property type="match status" value="1"/>
</dbReference>
<evidence type="ECO:0000313" key="4">
    <source>
        <dbReference type="EMBL" id="RVD80465.1"/>
    </source>
</evidence>
<dbReference type="RefSeq" id="XP_067486009.1">
    <property type="nucleotide sequence ID" value="XM_067638084.1"/>
</dbReference>